<dbReference type="Gene3D" id="3.40.30.10">
    <property type="entry name" value="Glutaredoxin"/>
    <property type="match status" value="1"/>
</dbReference>
<dbReference type="Proteomes" id="UP000320055">
    <property type="component" value="Unassembled WGS sequence"/>
</dbReference>
<keyword evidence="3" id="KW-1185">Reference proteome</keyword>
<dbReference type="OrthoDB" id="9809746at2"/>
<dbReference type="SUPFAM" id="SSF52833">
    <property type="entry name" value="Thioredoxin-like"/>
    <property type="match status" value="1"/>
</dbReference>
<dbReference type="InterPro" id="IPR013766">
    <property type="entry name" value="Thioredoxin_domain"/>
</dbReference>
<dbReference type="PROSITE" id="PS51352">
    <property type="entry name" value="THIOREDOXIN_2"/>
    <property type="match status" value="1"/>
</dbReference>
<dbReference type="PANTHER" id="PTHR43640:SF1">
    <property type="entry name" value="THIOREDOXIN-DEPENDENT PEROXIREDOXIN"/>
    <property type="match status" value="1"/>
</dbReference>
<dbReference type="GO" id="GO:0016491">
    <property type="term" value="F:oxidoreductase activity"/>
    <property type="evidence" value="ECO:0007669"/>
    <property type="project" value="InterPro"/>
</dbReference>
<name>A0A563VJN9_9CYAN</name>
<dbReference type="Pfam" id="PF00578">
    <property type="entry name" value="AhpC-TSA"/>
    <property type="match status" value="1"/>
</dbReference>
<evidence type="ECO:0000313" key="2">
    <source>
        <dbReference type="EMBL" id="VEP11686.1"/>
    </source>
</evidence>
<accession>A0A563VJN9</accession>
<dbReference type="EMBL" id="CAACVJ010000018">
    <property type="protein sequence ID" value="VEP11686.1"/>
    <property type="molecule type" value="Genomic_DNA"/>
</dbReference>
<dbReference type="GO" id="GO:0016209">
    <property type="term" value="F:antioxidant activity"/>
    <property type="evidence" value="ECO:0007669"/>
    <property type="project" value="InterPro"/>
</dbReference>
<dbReference type="InterPro" id="IPR000866">
    <property type="entry name" value="AhpC/TSA"/>
</dbReference>
<organism evidence="2 3">
    <name type="scientific">Hyella patelloides LEGE 07179</name>
    <dbReference type="NCBI Taxonomy" id="945734"/>
    <lineage>
        <taxon>Bacteria</taxon>
        <taxon>Bacillati</taxon>
        <taxon>Cyanobacteriota</taxon>
        <taxon>Cyanophyceae</taxon>
        <taxon>Pleurocapsales</taxon>
        <taxon>Hyellaceae</taxon>
        <taxon>Hyella</taxon>
    </lineage>
</organism>
<dbReference type="InterPro" id="IPR047262">
    <property type="entry name" value="PRX-like1"/>
</dbReference>
<protein>
    <submittedName>
        <fullName evidence="2">Alkyl hydroperoxide reductase/ Thiol specific antioxidant/ Mal allergen</fullName>
    </submittedName>
</protein>
<reference evidence="2 3" key="1">
    <citation type="submission" date="2019-01" db="EMBL/GenBank/DDBJ databases">
        <authorList>
            <person name="Brito A."/>
        </authorList>
    </citation>
    <scope>NUCLEOTIDE SEQUENCE [LARGE SCALE GENOMIC DNA]</scope>
    <source>
        <strain evidence="2">1</strain>
    </source>
</reference>
<dbReference type="AlphaFoldDB" id="A0A563VJN9"/>
<proteinExistence type="predicted"/>
<feature type="domain" description="Thioredoxin" evidence="1">
    <location>
        <begin position="6"/>
        <end position="157"/>
    </location>
</feature>
<gene>
    <name evidence="2" type="ORF">H1P_1140023</name>
</gene>
<dbReference type="PANTHER" id="PTHR43640">
    <property type="entry name" value="OS07G0260300 PROTEIN"/>
    <property type="match status" value="1"/>
</dbReference>
<evidence type="ECO:0000259" key="1">
    <source>
        <dbReference type="PROSITE" id="PS51352"/>
    </source>
</evidence>
<evidence type="ECO:0000313" key="3">
    <source>
        <dbReference type="Proteomes" id="UP000320055"/>
    </source>
</evidence>
<sequence>MKLNRELVGNHAPDFELPGIDGEVYHLGRYRENFQAIAVIMIGNQCPQTIKYLDRLKEIQAQFASKKFTIVAINSNDSANNLKESFADMKAFAADNELNFPYLCDPNQDVAKSFGAQVSPEVFLLDNNAVIRYVGQIDDNADSSEAVQNQYLKDSISNLLSEKKITTTGTKPVGTPIKWRKK</sequence>
<dbReference type="InterPro" id="IPR036249">
    <property type="entry name" value="Thioredoxin-like_sf"/>
</dbReference>
<dbReference type="RefSeq" id="WP_144869339.1">
    <property type="nucleotide sequence ID" value="NZ_LR213868.1"/>
</dbReference>
<dbReference type="CDD" id="cd02969">
    <property type="entry name" value="PRX_like1"/>
    <property type="match status" value="1"/>
</dbReference>